<organism evidence="2 3">
    <name type="scientific">Peribacillus butanolivorans</name>
    <dbReference type="NCBI Taxonomy" id="421767"/>
    <lineage>
        <taxon>Bacteria</taxon>
        <taxon>Bacillati</taxon>
        <taxon>Bacillota</taxon>
        <taxon>Bacilli</taxon>
        <taxon>Bacillales</taxon>
        <taxon>Bacillaceae</taxon>
        <taxon>Peribacillus</taxon>
    </lineage>
</organism>
<dbReference type="AlphaFoldDB" id="A0AAX0RZ51"/>
<evidence type="ECO:0000256" key="1">
    <source>
        <dbReference type="SAM" id="Phobius"/>
    </source>
</evidence>
<dbReference type="RefSeq" id="WP_098177781.1">
    <property type="nucleotide sequence ID" value="NZ_NUEQ01000106.1"/>
</dbReference>
<proteinExistence type="predicted"/>
<evidence type="ECO:0000313" key="3">
    <source>
        <dbReference type="Proteomes" id="UP000220106"/>
    </source>
</evidence>
<keyword evidence="1" id="KW-0812">Transmembrane</keyword>
<dbReference type="EMBL" id="NUEQ01000106">
    <property type="protein sequence ID" value="PEJ26685.1"/>
    <property type="molecule type" value="Genomic_DNA"/>
</dbReference>
<name>A0AAX0RZ51_9BACI</name>
<sequence>MDEIKNEYLKISEKEANYLIRGVIASSMVFVIPFIIIILNGWWEPLGTSQDGWRWVATSTVLITLVYIALIFDKKYRKH</sequence>
<comment type="caution">
    <text evidence="2">The sequence shown here is derived from an EMBL/GenBank/DDBJ whole genome shotgun (WGS) entry which is preliminary data.</text>
</comment>
<protein>
    <submittedName>
        <fullName evidence="2">Uncharacterized protein</fullName>
    </submittedName>
</protein>
<feature type="transmembrane region" description="Helical" evidence="1">
    <location>
        <begin position="55"/>
        <end position="72"/>
    </location>
</feature>
<keyword evidence="1" id="KW-1133">Transmembrane helix</keyword>
<keyword evidence="1" id="KW-0472">Membrane</keyword>
<feature type="transmembrane region" description="Helical" evidence="1">
    <location>
        <begin position="18"/>
        <end position="43"/>
    </location>
</feature>
<accession>A0AAX0RZ51</accession>
<reference evidence="2 3" key="1">
    <citation type="submission" date="2017-09" db="EMBL/GenBank/DDBJ databases">
        <title>Large-scale bioinformatics analysis of Bacillus genomes uncovers conserved roles of natural products in bacterial physiology.</title>
        <authorList>
            <consortium name="Agbiome Team Llc"/>
            <person name="Bleich R.M."/>
            <person name="Kirk G.J."/>
            <person name="Santa Maria K.C."/>
            <person name="Allen S.E."/>
            <person name="Farag S."/>
            <person name="Shank E.A."/>
            <person name="Bowers A."/>
        </authorList>
    </citation>
    <scope>NUCLEOTIDE SEQUENCE [LARGE SCALE GENOMIC DNA]</scope>
    <source>
        <strain evidence="2 3">AFS003229</strain>
    </source>
</reference>
<dbReference type="Proteomes" id="UP000220106">
    <property type="component" value="Unassembled WGS sequence"/>
</dbReference>
<evidence type="ECO:0000313" key="2">
    <source>
        <dbReference type="EMBL" id="PEJ26685.1"/>
    </source>
</evidence>
<gene>
    <name evidence="2" type="ORF">CN689_24870</name>
</gene>